<evidence type="ECO:0000313" key="4">
    <source>
        <dbReference type="EMBL" id="UYP48345.1"/>
    </source>
</evidence>
<organism evidence="4 5">
    <name type="scientific">Candidatus Lokiarchaeum ossiferum</name>
    <dbReference type="NCBI Taxonomy" id="2951803"/>
    <lineage>
        <taxon>Archaea</taxon>
        <taxon>Promethearchaeati</taxon>
        <taxon>Promethearchaeota</taxon>
        <taxon>Promethearchaeia</taxon>
        <taxon>Promethearchaeales</taxon>
        <taxon>Promethearchaeaceae</taxon>
        <taxon>Candidatus Lokiarchaeum</taxon>
    </lineage>
</organism>
<dbReference type="InterPro" id="IPR006978">
    <property type="entry name" value="Nre_N"/>
</dbReference>
<dbReference type="Proteomes" id="UP001208689">
    <property type="component" value="Chromosome"/>
</dbReference>
<keyword evidence="1" id="KW-0227">DNA damage</keyword>
<comment type="caution">
    <text evidence="1">Lacks conserved residue(s) required for the propagation of feature annotation.</text>
</comment>
<feature type="domain" description="Archaeal Nre C-terminal" evidence="3">
    <location>
        <begin position="335"/>
        <end position="446"/>
    </location>
</feature>
<dbReference type="InterPro" id="IPR033167">
    <property type="entry name" value="Nre"/>
</dbReference>
<gene>
    <name evidence="4" type="ORF">NEF87_004630</name>
</gene>
<comment type="function">
    <text evidence="1">Involved in DNA damage repair.</text>
</comment>
<proteinExistence type="inferred from homology"/>
<name>A0ABY6HXV5_9ARCH</name>
<protein>
    <recommendedName>
        <fullName evidence="1">DNA repair protein</fullName>
    </recommendedName>
</protein>
<accession>A0ABY6HXV5</accession>
<comment type="similarity">
    <text evidence="1">Belongs to the Nre family.</text>
</comment>
<keyword evidence="5" id="KW-1185">Reference proteome</keyword>
<evidence type="ECO:0000256" key="1">
    <source>
        <dbReference type="HAMAP-Rule" id="MF_02096"/>
    </source>
</evidence>
<dbReference type="HAMAP" id="MF_02096">
    <property type="entry name" value="Nre"/>
    <property type="match status" value="1"/>
</dbReference>
<reference evidence="4" key="1">
    <citation type="submission" date="2022-09" db="EMBL/GenBank/DDBJ databases">
        <title>Actin cytoskeleton and complex cell architecture in an #Asgard archaeon.</title>
        <authorList>
            <person name="Ponce Toledo R.I."/>
            <person name="Schleper C."/>
            <person name="Rodrigues Oliveira T."/>
            <person name="Wollweber F."/>
            <person name="Xu J."/>
            <person name="Rittmann S."/>
            <person name="Klingl A."/>
            <person name="Pilhofer M."/>
        </authorList>
    </citation>
    <scope>NUCLEOTIDE SEQUENCE</scope>
    <source>
        <strain evidence="4">B-35</strain>
    </source>
</reference>
<evidence type="ECO:0000259" key="3">
    <source>
        <dbReference type="Pfam" id="PF04895"/>
    </source>
</evidence>
<feature type="domain" description="Archaeal Nre N-terminal" evidence="2">
    <location>
        <begin position="21"/>
        <end position="312"/>
    </location>
</feature>
<dbReference type="InterPro" id="IPR006979">
    <property type="entry name" value="Nre_C"/>
</dbReference>
<dbReference type="PANTHER" id="PTHR38136:SF2">
    <property type="entry name" value="DNA REPAIR PROTEIN"/>
    <property type="match status" value="1"/>
</dbReference>
<dbReference type="EMBL" id="CP104013">
    <property type="protein sequence ID" value="UYP48345.1"/>
    <property type="molecule type" value="Genomic_DNA"/>
</dbReference>
<dbReference type="Pfam" id="PF04894">
    <property type="entry name" value="Nre_N"/>
    <property type="match status" value="1"/>
</dbReference>
<evidence type="ECO:0000313" key="5">
    <source>
        <dbReference type="Proteomes" id="UP001208689"/>
    </source>
</evidence>
<keyword evidence="1" id="KW-0234">DNA repair</keyword>
<evidence type="ECO:0000259" key="2">
    <source>
        <dbReference type="Pfam" id="PF04894"/>
    </source>
</evidence>
<sequence length="451" mass="51212">MMSSESDSVNICIKCKGARLLCGKSQCPILMKNSILKSTLTIDPKEIKSNQNIFGASPPAVFVGHVGYPRVNIGPLLPIGEYAVEKNTGFLDSPESWFGKPLEEIVKYRSGMVRSNFSIGVRYQDNIDKILGDLNRTNRKMLESTQELTMASNSVDTEAKLSHIRVSMRYDSSSAPNGPSGRAEKIDVIDNVKVLKPVDKVISDKDLKSSEAIYGYLYKSDDISTTSMQRLLSAGLLGVKKNRRLVPTRWAITAVDTIISKSVAKSIKHYPSIDKYYTFTNDYLDNHFIILFMPGPWAFEMNEHWHSESIWNQDIFGLYPTNIAEPVIVNDYELENGRKKYADNITGAYYAARKEIVEFLSKSRRQSRAIVFREIRGGYILPLGVWVIRETVRQALQNGWKGSNVIQHESLKDALQVINNRFKVPLKHWLKASKLVPYSKTQKRLDFWIKN</sequence>
<dbReference type="Pfam" id="PF04895">
    <property type="entry name" value="Nre_C"/>
    <property type="match status" value="1"/>
</dbReference>
<dbReference type="PANTHER" id="PTHR38136">
    <property type="entry name" value="DNA REPAIR PROTEIN"/>
    <property type="match status" value="1"/>
</dbReference>